<dbReference type="SUPFAM" id="SSF103481">
    <property type="entry name" value="Multidrug resistance efflux transporter EmrE"/>
    <property type="match status" value="2"/>
</dbReference>
<feature type="domain" description="EamA" evidence="4">
    <location>
        <begin position="5"/>
        <end position="136"/>
    </location>
</feature>
<feature type="transmembrane region" description="Helical" evidence="3">
    <location>
        <begin position="147"/>
        <end position="167"/>
    </location>
</feature>
<feature type="domain" description="EamA" evidence="4">
    <location>
        <begin position="150"/>
        <end position="281"/>
    </location>
</feature>
<dbReference type="Gene3D" id="1.10.3730.20">
    <property type="match status" value="1"/>
</dbReference>
<evidence type="ECO:0000313" key="6">
    <source>
        <dbReference type="Proteomes" id="UP001478862"/>
    </source>
</evidence>
<dbReference type="InterPro" id="IPR000620">
    <property type="entry name" value="EamA_dom"/>
</dbReference>
<dbReference type="EMBL" id="JBEGDG010000002">
    <property type="protein sequence ID" value="MEQ6354017.1"/>
    <property type="molecule type" value="Genomic_DNA"/>
</dbReference>
<dbReference type="Pfam" id="PF00892">
    <property type="entry name" value="EamA"/>
    <property type="match status" value="2"/>
</dbReference>
<feature type="transmembrane region" description="Helical" evidence="3">
    <location>
        <begin position="120"/>
        <end position="141"/>
    </location>
</feature>
<protein>
    <submittedName>
        <fullName evidence="5">DMT family transporter</fullName>
    </submittedName>
</protein>
<feature type="transmembrane region" description="Helical" evidence="3">
    <location>
        <begin position="7"/>
        <end position="28"/>
    </location>
</feature>
<sequence>MNISAIIKLTVSMALFGSIGFFTVHTGVPAIELVFIRCICATLFLGGMWLITGGHKTEKWDKKEILRTLLCGVFIVLNWVFLFKAFEEMSISIAISIYNLAPIFVLIFGALFLKEKMTIQALLATLTCFIGSMFIIGLNNFMSLSEFMKSGFIWALLSALFYAFTMLTSKTITKLSSYALTYIQTTVGIIILLPFVNFSLFGDLTTTNWLYILGTGFIHTGFVYYLFFDSIRSLSTILVSVLVFVDPVVAILLDMLLLDFMPSFMQTAGIVLIFGGIFYTIYVPKKKRMPRSKSEASATEPPHL</sequence>
<dbReference type="Proteomes" id="UP001478862">
    <property type="component" value="Unassembled WGS sequence"/>
</dbReference>
<comment type="subcellular location">
    <subcellularLocation>
        <location evidence="1">Endomembrane system</location>
        <topology evidence="1">Multi-pass membrane protein</topology>
    </subcellularLocation>
</comment>
<dbReference type="PANTHER" id="PTHR22911">
    <property type="entry name" value="ACYL-MALONYL CONDENSING ENZYME-RELATED"/>
    <property type="match status" value="1"/>
</dbReference>
<feature type="transmembrane region" description="Helical" evidence="3">
    <location>
        <begin position="264"/>
        <end position="283"/>
    </location>
</feature>
<feature type="transmembrane region" description="Helical" evidence="3">
    <location>
        <begin position="179"/>
        <end position="202"/>
    </location>
</feature>
<evidence type="ECO:0000256" key="1">
    <source>
        <dbReference type="ARBA" id="ARBA00004127"/>
    </source>
</evidence>
<keyword evidence="3" id="KW-0472">Membrane</keyword>
<feature type="transmembrane region" description="Helical" evidence="3">
    <location>
        <begin position="34"/>
        <end position="53"/>
    </location>
</feature>
<dbReference type="RefSeq" id="WP_349658762.1">
    <property type="nucleotide sequence ID" value="NZ_JBEGDG010000002.1"/>
</dbReference>
<evidence type="ECO:0000259" key="4">
    <source>
        <dbReference type="Pfam" id="PF00892"/>
    </source>
</evidence>
<feature type="transmembrane region" description="Helical" evidence="3">
    <location>
        <begin position="65"/>
        <end position="83"/>
    </location>
</feature>
<dbReference type="InterPro" id="IPR037185">
    <property type="entry name" value="EmrE-like"/>
</dbReference>
<keyword evidence="3" id="KW-0812">Transmembrane</keyword>
<dbReference type="PANTHER" id="PTHR22911:SF102">
    <property type="entry name" value="MEMBRANE PROTEIN"/>
    <property type="match status" value="1"/>
</dbReference>
<feature type="transmembrane region" description="Helical" evidence="3">
    <location>
        <begin position="208"/>
        <end position="227"/>
    </location>
</feature>
<evidence type="ECO:0000313" key="5">
    <source>
        <dbReference type="EMBL" id="MEQ6354017.1"/>
    </source>
</evidence>
<comment type="similarity">
    <text evidence="2">Belongs to the EamA transporter family.</text>
</comment>
<evidence type="ECO:0000256" key="3">
    <source>
        <dbReference type="SAM" id="Phobius"/>
    </source>
</evidence>
<proteinExistence type="inferred from homology"/>
<comment type="caution">
    <text evidence="5">The sequence shown here is derived from an EMBL/GenBank/DDBJ whole genome shotgun (WGS) entry which is preliminary data.</text>
</comment>
<feature type="transmembrane region" description="Helical" evidence="3">
    <location>
        <begin position="89"/>
        <end position="113"/>
    </location>
</feature>
<name>A0ABV1MND3_9BACI</name>
<keyword evidence="6" id="KW-1185">Reference proteome</keyword>
<reference evidence="5 6" key="1">
    <citation type="submission" date="2024-06" db="EMBL/GenBank/DDBJ databases">
        <title>Lysinibacillus zambalefons sp. nov., a Novel Firmicute Isolated from the Poon Bato Zambales Hyperalkaline Spring.</title>
        <authorList>
            <person name="Aja J.A."/>
            <person name="Lazaro J.E.H."/>
            <person name="Llorin L.D."/>
            <person name="Lim K.R."/>
            <person name="Teodosio J."/>
            <person name="Dalisay D.S."/>
        </authorList>
    </citation>
    <scope>NUCLEOTIDE SEQUENCE [LARGE SCALE GENOMIC DNA]</scope>
    <source>
        <strain evidence="5 6">M3</strain>
    </source>
</reference>
<gene>
    <name evidence="5" type="ORF">ABNX05_05255</name>
</gene>
<accession>A0ABV1MND3</accession>
<feature type="transmembrane region" description="Helical" evidence="3">
    <location>
        <begin position="234"/>
        <end position="258"/>
    </location>
</feature>
<keyword evidence="3" id="KW-1133">Transmembrane helix</keyword>
<evidence type="ECO:0000256" key="2">
    <source>
        <dbReference type="ARBA" id="ARBA00007362"/>
    </source>
</evidence>
<organism evidence="5 6">
    <name type="scientific">Lysinibacillus zambalensis</name>
    <dbReference type="NCBI Taxonomy" id="3160866"/>
    <lineage>
        <taxon>Bacteria</taxon>
        <taxon>Bacillati</taxon>
        <taxon>Bacillota</taxon>
        <taxon>Bacilli</taxon>
        <taxon>Bacillales</taxon>
        <taxon>Bacillaceae</taxon>
        <taxon>Lysinibacillus</taxon>
    </lineage>
</organism>